<reference evidence="1 2" key="4">
    <citation type="journal article" date="2002" name="J. Food Prot.">
        <title>A conductance method for the identification of Escherichia coli O157:H7 using bacteriophage AR1.</title>
        <authorList>
            <person name="Chang T.C."/>
            <person name="Ding H.C."/>
            <person name="Chen S.W."/>
        </authorList>
    </citation>
    <scope>NUCLEOTIDE SEQUENCE [LARGE SCALE GENOMIC DNA]</scope>
    <source>
        <strain evidence="1 2">AR1</strain>
    </source>
</reference>
<reference evidence="1 2" key="6">
    <citation type="journal article" date="2003" name="Appl. Environ. Microbiol.">
        <title>Morphological, host range, and genetic characterization of two coliphages.</title>
        <authorList>
            <person name="Goodridge L."/>
            <person name="Gallaccio A."/>
            <person name="Griffiths M.W."/>
        </authorList>
    </citation>
    <scope>NUCLEOTIDE SEQUENCE [LARGE SCALE GENOMIC DNA]</scope>
    <source>
        <strain evidence="1 2">AR1</strain>
    </source>
</reference>
<dbReference type="EMBL" id="AP011113">
    <property type="protein sequence ID" value="BAI83079.1"/>
    <property type="molecule type" value="Genomic_DNA"/>
</dbReference>
<protein>
    <submittedName>
        <fullName evidence="1">Uncharacterized protein</fullName>
    </submittedName>
</protein>
<organism evidence="1 2">
    <name type="scientific">Escherichia phage AR1</name>
    <name type="common">Bacteriophage AR1</name>
    <dbReference type="NCBI Taxonomy" id="66711"/>
    <lineage>
        <taxon>Viruses</taxon>
        <taxon>Duplodnaviria</taxon>
        <taxon>Heunggongvirae</taxon>
        <taxon>Uroviricota</taxon>
        <taxon>Caudoviricetes</taxon>
        <taxon>Pantevenvirales</taxon>
        <taxon>Straboviridae</taxon>
        <taxon>Tevenvirinae</taxon>
        <taxon>Tequatrovirus</taxon>
        <taxon>Tequatrovirus ar1</taxon>
    </lineage>
</organism>
<reference evidence="1 2" key="2">
    <citation type="journal article" date="1998" name="J. Biomed. Sci.">
        <title>Characterization of a phage specific to hemorrhagic Escherichia coli O157:H7 and disclosure of variations in host outer membrane protein ompC.</title>
        <authorList>
            <person name="Yu S.L."/>
            <person name="Ding H.C."/>
            <person name="Seah J.N."/>
            <person name="Wu K.M."/>
            <person name="Chang Y.C."/>
            <person name="Chang K.S."/>
            <person name="Tam M.F."/>
            <person name="Syu W.J."/>
        </authorList>
    </citation>
    <scope>NUCLEOTIDE SEQUENCE [LARGE SCALE GENOMIC DNA]</scope>
    <source>
        <strain evidence="1 2">AR1</strain>
    </source>
</reference>
<dbReference type="Proteomes" id="UP000007649">
    <property type="component" value="Segment"/>
</dbReference>
<gene>
    <name evidence="1" type="primary">ar1_071</name>
    <name evidence="1" type="ORF">AR1_071</name>
</gene>
<evidence type="ECO:0000313" key="1">
    <source>
        <dbReference type="EMBL" id="BAI83079.1"/>
    </source>
</evidence>
<reference evidence="1 2" key="1">
    <citation type="journal article" date="1990" name="J. Food Prot.">
        <title>Isolation and characterization of a coliphage specific for Escherichia coli 0157:H7.</title>
        <authorList>
            <person name="Ronner A.B."/>
            <person name="Cliver D.O."/>
        </authorList>
    </citation>
    <scope>NUCLEOTIDE SEQUENCE [LARGE SCALE GENOMIC DNA]</scope>
    <source>
        <strain evidence="1 2">AR1</strain>
    </source>
</reference>
<reference evidence="1 2" key="5">
    <citation type="journal article" date="2002" name="J. Microbiol. Immunol. Infect.">
        <title>Analysis of the baseplate region of phage AR1 that specifically infects Escherichia coli O157:H7.</title>
        <authorList>
            <person name="Liao C.P."/>
            <person name="Syu W.J."/>
        </authorList>
    </citation>
    <scope>NUCLEOTIDE SEQUENCE [LARGE SCALE GENOMIC DNA]</scope>
    <source>
        <strain evidence="1 2">AR1</strain>
    </source>
</reference>
<organismHost>
    <name type="scientific">Escherichia coli O157:H7</name>
    <dbReference type="NCBI Taxonomy" id="83334"/>
</organismHost>
<dbReference type="RefSeq" id="YP_009167882.1">
    <property type="nucleotide sequence ID" value="NC_027983.1"/>
</dbReference>
<sequence>MTKLLHMLHTYYSRTNLEKLHPQYHCVSCSGKIWRVLQQFVAII</sequence>
<dbReference type="GeneID" id="26041976"/>
<evidence type="ECO:0000313" key="2">
    <source>
        <dbReference type="Proteomes" id="UP000007649"/>
    </source>
</evidence>
<reference evidence="1 2" key="7">
    <citation type="journal article" date="2011" name="J. Virol.">
        <title>T4-Like genome organization of the Escherichia coli O157:H7 lytic phage AR1.</title>
        <authorList>
            <person name="Liao W.-C."/>
            <person name="Ng W.V."/>
            <person name="Lin I.-H."/>
            <person name="Syu W.-J."/>
            <person name="Liu T.-T."/>
            <person name="Chang C.-H."/>
        </authorList>
    </citation>
    <scope>NUCLEOTIDE SEQUENCE [LARGE SCALE GENOMIC DNA]</scope>
    <source>
        <strain evidence="1 2">AR1</strain>
    </source>
</reference>
<dbReference type="KEGG" id="vg:26041976"/>
<proteinExistence type="predicted"/>
<keyword evidence="2" id="KW-1185">Reference proteome</keyword>
<accession>D4Z9L7</accession>
<name>D4Z9L7_BPAR1</name>
<reference evidence="1 2" key="3">
    <citation type="journal article" date="2000" name="J. Bacteriol.">
        <title>Characterization of the distal tail fiber locus and determination of the receptor for phage AR1, which specifically infects Escherichia coli O157:H7.</title>
        <authorList>
            <person name="Yu S.L."/>
            <person name="Ko K.L."/>
            <person name="Chen C.S."/>
            <person name="Chang Y.C."/>
            <person name="Syu W.J."/>
        </authorList>
    </citation>
    <scope>NUCLEOTIDE SEQUENCE [LARGE SCALE GENOMIC DNA]</scope>
    <source>
        <strain evidence="1 2">AR1</strain>
    </source>
</reference>